<dbReference type="Proteomes" id="UP000251241">
    <property type="component" value="Unassembled WGS sequence"/>
</dbReference>
<evidence type="ECO:0000313" key="2">
    <source>
        <dbReference type="Proteomes" id="UP000251241"/>
    </source>
</evidence>
<evidence type="ECO:0000313" key="1">
    <source>
        <dbReference type="EMBL" id="SPZ92953.1"/>
    </source>
</evidence>
<accession>A0A2X2JM85</accession>
<name>A0A2X2JM85_SPHMU</name>
<proteinExistence type="predicted"/>
<reference evidence="1 2" key="1">
    <citation type="submission" date="2018-06" db="EMBL/GenBank/DDBJ databases">
        <authorList>
            <consortium name="Pathogen Informatics"/>
            <person name="Doyle S."/>
        </authorList>
    </citation>
    <scope>NUCLEOTIDE SEQUENCE [LARGE SCALE GENOMIC DNA]</scope>
    <source>
        <strain evidence="1 2">NCTC11343</strain>
    </source>
</reference>
<sequence>MDSKLGSFLITQNNERNKLFTDENSYDTIDADYGHDDYAGPTIKTGFLPGW</sequence>
<dbReference type="AlphaFoldDB" id="A0A2X2JM85"/>
<protein>
    <submittedName>
        <fullName evidence="1">Uncharacterized protein</fullName>
    </submittedName>
</protein>
<dbReference type="EMBL" id="UAUU01000011">
    <property type="protein sequence ID" value="SPZ92953.1"/>
    <property type="molecule type" value="Genomic_DNA"/>
</dbReference>
<organism evidence="1 2">
    <name type="scientific">Sphingobacterium multivorum</name>
    <dbReference type="NCBI Taxonomy" id="28454"/>
    <lineage>
        <taxon>Bacteria</taxon>
        <taxon>Pseudomonadati</taxon>
        <taxon>Bacteroidota</taxon>
        <taxon>Sphingobacteriia</taxon>
        <taxon>Sphingobacteriales</taxon>
        <taxon>Sphingobacteriaceae</taxon>
        <taxon>Sphingobacterium</taxon>
    </lineage>
</organism>
<gene>
    <name evidence="1" type="ORF">NCTC11343_04891</name>
</gene>